<accession>A0A6A5YPW5</accession>
<sequence>MDESDELSSRNPITGRPFAKRRRISDGATNPTRELGLMRNVPGDKLSSFVGSSSGIYFIRSVYGALRQSSVDGTVPNQTPDSDIVPGEDDHLPSIASDSRRIWKDSEVTTQHTSHFTFDKLVGWSSSYFAHWHPAYPFLHAPAVLEHFEKVSRAGFNRPETADSVENIILRSIMSISLADRRQSQHGAQSRFPADLVFESYESAIDSLQRILSRPTTIRSLQAAISVQLFLVSMLRLNAASRLGGLIIRMALQQGLHRCPNRFPAFSPSDRQLRQRLFWSIYCLDRYICQSMGLPLGIRDDDIDVCYPSEERHSSEHVAADDRLRLVEFLARHSKIRGQIMELRNKSIYYVHKDPDQDVSITAKLTEWWNNIEDFIDSDEGEPPALSQFHRTILVILKHESVISLNRPILAASSKTYAYNAALQHCIGASRAIITMLHKSIKSSQMPGQPDLAVPLVWPSFTWAIWMSTFILFHATNSKRLAQSAAARLADKSLQILRHLSRRGSVWPEACATAIQDLRTQLTKGALTPGQDITLQPAPQSASVSDTPDARSRSPVTPRAEPRSMPSNSGAATAGPSQRTGAPPSMQPPSDLLASATSRSSSSDRRDGWPLNAAPASRGLPHDPRQHGVGEPMSMASVAVAPPSDFAVPQWSDYMQANLNFDASVPFGGDDGSDPFSGFDIPFWLGQDQYSGMINEWS</sequence>
<dbReference type="CDD" id="cd12148">
    <property type="entry name" value="fungal_TF_MHR"/>
    <property type="match status" value="1"/>
</dbReference>
<dbReference type="GO" id="GO:0003700">
    <property type="term" value="F:DNA-binding transcription factor activity"/>
    <property type="evidence" value="ECO:0007669"/>
    <property type="project" value="InterPro"/>
</dbReference>
<dbReference type="Pfam" id="PF04082">
    <property type="entry name" value="Fungal_trans"/>
    <property type="match status" value="1"/>
</dbReference>
<protein>
    <submittedName>
        <fullName evidence="4">Fungal-specific transcription factor domain-containing protein</fullName>
    </submittedName>
</protein>
<feature type="compositionally biased region" description="Low complexity" evidence="2">
    <location>
        <begin position="590"/>
        <end position="601"/>
    </location>
</feature>
<evidence type="ECO:0000313" key="4">
    <source>
        <dbReference type="EMBL" id="KAF2108171.1"/>
    </source>
</evidence>
<evidence type="ECO:0000313" key="5">
    <source>
        <dbReference type="Proteomes" id="UP000799770"/>
    </source>
</evidence>
<dbReference type="AlphaFoldDB" id="A0A6A5YPW5"/>
<feature type="domain" description="Xylanolytic transcriptional activator regulatory" evidence="3">
    <location>
        <begin position="240"/>
        <end position="314"/>
    </location>
</feature>
<dbReference type="GO" id="GO:0006351">
    <property type="term" value="P:DNA-templated transcription"/>
    <property type="evidence" value="ECO:0007669"/>
    <property type="project" value="InterPro"/>
</dbReference>
<dbReference type="InterPro" id="IPR050987">
    <property type="entry name" value="AtrR-like"/>
</dbReference>
<proteinExistence type="predicted"/>
<organism evidence="4 5">
    <name type="scientific">Lophiotrema nucula</name>
    <dbReference type="NCBI Taxonomy" id="690887"/>
    <lineage>
        <taxon>Eukaryota</taxon>
        <taxon>Fungi</taxon>
        <taxon>Dikarya</taxon>
        <taxon>Ascomycota</taxon>
        <taxon>Pezizomycotina</taxon>
        <taxon>Dothideomycetes</taxon>
        <taxon>Pleosporomycetidae</taxon>
        <taxon>Pleosporales</taxon>
        <taxon>Lophiotremataceae</taxon>
        <taxon>Lophiotrema</taxon>
    </lineage>
</organism>
<dbReference type="GO" id="GO:0008270">
    <property type="term" value="F:zinc ion binding"/>
    <property type="evidence" value="ECO:0007669"/>
    <property type="project" value="InterPro"/>
</dbReference>
<evidence type="ECO:0000256" key="1">
    <source>
        <dbReference type="ARBA" id="ARBA00023242"/>
    </source>
</evidence>
<keyword evidence="5" id="KW-1185">Reference proteome</keyword>
<evidence type="ECO:0000256" key="2">
    <source>
        <dbReference type="SAM" id="MobiDB-lite"/>
    </source>
</evidence>
<gene>
    <name evidence="4" type="ORF">BDV96DRAFT_653062</name>
</gene>
<dbReference type="OrthoDB" id="3266505at2759"/>
<feature type="compositionally biased region" description="Polar residues" evidence="2">
    <location>
        <begin position="565"/>
        <end position="580"/>
    </location>
</feature>
<dbReference type="InterPro" id="IPR007219">
    <property type="entry name" value="XnlR_reg_dom"/>
</dbReference>
<feature type="region of interest" description="Disordered" evidence="2">
    <location>
        <begin position="1"/>
        <end position="34"/>
    </location>
</feature>
<evidence type="ECO:0000259" key="3">
    <source>
        <dbReference type="SMART" id="SM00906"/>
    </source>
</evidence>
<feature type="compositionally biased region" description="Polar residues" evidence="2">
    <location>
        <begin position="531"/>
        <end position="546"/>
    </location>
</feature>
<dbReference type="PANTHER" id="PTHR46910:SF9">
    <property type="entry name" value="MISCELLANEOUS ZN(II)2CYS6 TRANSCRIPTION FACTOR (EUROFUNG)"/>
    <property type="match status" value="1"/>
</dbReference>
<dbReference type="Proteomes" id="UP000799770">
    <property type="component" value="Unassembled WGS sequence"/>
</dbReference>
<dbReference type="EMBL" id="ML977349">
    <property type="protein sequence ID" value="KAF2108171.1"/>
    <property type="molecule type" value="Genomic_DNA"/>
</dbReference>
<dbReference type="SMART" id="SM00906">
    <property type="entry name" value="Fungal_trans"/>
    <property type="match status" value="1"/>
</dbReference>
<name>A0A6A5YPW5_9PLEO</name>
<feature type="region of interest" description="Disordered" evidence="2">
    <location>
        <begin position="529"/>
        <end position="630"/>
    </location>
</feature>
<dbReference type="GO" id="GO:0003677">
    <property type="term" value="F:DNA binding"/>
    <property type="evidence" value="ECO:0007669"/>
    <property type="project" value="InterPro"/>
</dbReference>
<keyword evidence="1" id="KW-0539">Nucleus</keyword>
<dbReference type="PANTHER" id="PTHR46910">
    <property type="entry name" value="TRANSCRIPTION FACTOR PDR1"/>
    <property type="match status" value="1"/>
</dbReference>
<reference evidence="4" key="1">
    <citation type="journal article" date="2020" name="Stud. Mycol.">
        <title>101 Dothideomycetes genomes: a test case for predicting lifestyles and emergence of pathogens.</title>
        <authorList>
            <person name="Haridas S."/>
            <person name="Albert R."/>
            <person name="Binder M."/>
            <person name="Bloem J."/>
            <person name="Labutti K."/>
            <person name="Salamov A."/>
            <person name="Andreopoulos B."/>
            <person name="Baker S."/>
            <person name="Barry K."/>
            <person name="Bills G."/>
            <person name="Bluhm B."/>
            <person name="Cannon C."/>
            <person name="Castanera R."/>
            <person name="Culley D."/>
            <person name="Daum C."/>
            <person name="Ezra D."/>
            <person name="Gonzalez J."/>
            <person name="Henrissat B."/>
            <person name="Kuo A."/>
            <person name="Liang C."/>
            <person name="Lipzen A."/>
            <person name="Lutzoni F."/>
            <person name="Magnuson J."/>
            <person name="Mondo S."/>
            <person name="Nolan M."/>
            <person name="Ohm R."/>
            <person name="Pangilinan J."/>
            <person name="Park H.-J."/>
            <person name="Ramirez L."/>
            <person name="Alfaro M."/>
            <person name="Sun H."/>
            <person name="Tritt A."/>
            <person name="Yoshinaga Y."/>
            <person name="Zwiers L.-H."/>
            <person name="Turgeon B."/>
            <person name="Goodwin S."/>
            <person name="Spatafora J."/>
            <person name="Crous P."/>
            <person name="Grigoriev I."/>
        </authorList>
    </citation>
    <scope>NUCLEOTIDE SEQUENCE</scope>
    <source>
        <strain evidence="4">CBS 627.86</strain>
    </source>
</reference>